<dbReference type="InterPro" id="IPR050955">
    <property type="entry name" value="Plant_Biomass_Hydrol_Est"/>
</dbReference>
<dbReference type="EMBL" id="JAMXQS010000014">
    <property type="protein sequence ID" value="MCO6052281.1"/>
    <property type="molecule type" value="Genomic_DNA"/>
</dbReference>
<gene>
    <name evidence="3" type="ORF">NGM99_21050</name>
</gene>
<keyword evidence="4" id="KW-1185">Reference proteome</keyword>
<dbReference type="PANTHER" id="PTHR43037:SF1">
    <property type="entry name" value="BLL1128 PROTEIN"/>
    <property type="match status" value="1"/>
</dbReference>
<evidence type="ECO:0000256" key="2">
    <source>
        <dbReference type="ARBA" id="ARBA00022801"/>
    </source>
</evidence>
<keyword evidence="1" id="KW-0732">Signal</keyword>
<evidence type="ECO:0000256" key="1">
    <source>
        <dbReference type="ARBA" id="ARBA00022729"/>
    </source>
</evidence>
<comment type="caution">
    <text evidence="3">The sequence shown here is derived from an EMBL/GenBank/DDBJ whole genome shotgun (WGS) entry which is preliminary data.</text>
</comment>
<dbReference type="Pfam" id="PF10503">
    <property type="entry name" value="Esterase_PHB"/>
    <property type="match status" value="1"/>
</dbReference>
<dbReference type="SUPFAM" id="SSF53474">
    <property type="entry name" value="alpha/beta-Hydrolases"/>
    <property type="match status" value="2"/>
</dbReference>
<dbReference type="InterPro" id="IPR010126">
    <property type="entry name" value="Esterase_phb"/>
</dbReference>
<evidence type="ECO:0000313" key="4">
    <source>
        <dbReference type="Proteomes" id="UP001205906"/>
    </source>
</evidence>
<evidence type="ECO:0000313" key="3">
    <source>
        <dbReference type="EMBL" id="MCO6052281.1"/>
    </source>
</evidence>
<dbReference type="InterPro" id="IPR029058">
    <property type="entry name" value="AB_hydrolase_fold"/>
</dbReference>
<dbReference type="RefSeq" id="WP_252822655.1">
    <property type="nucleotide sequence ID" value="NZ_JAMXQS010000014.1"/>
</dbReference>
<reference evidence="3 4" key="1">
    <citation type="submission" date="2022-06" db="EMBL/GenBank/DDBJ databases">
        <title>Mesorhizobium sp. strain RP14 Genome sequencing and assembly.</title>
        <authorList>
            <person name="Kim I."/>
        </authorList>
    </citation>
    <scope>NUCLEOTIDE SEQUENCE [LARGE SCALE GENOMIC DNA]</scope>
    <source>
        <strain evidence="4">RP14(2022)</strain>
    </source>
</reference>
<name>A0ABT1CE88_9HYPH</name>
<keyword evidence="2" id="KW-0378">Hydrolase</keyword>
<protein>
    <submittedName>
        <fullName evidence="3">PHB depolymerase family esterase</fullName>
    </submittedName>
</protein>
<organism evidence="3 4">
    <name type="scientific">Mesorhizobium liriopis</name>
    <dbReference type="NCBI Taxonomy" id="2953882"/>
    <lineage>
        <taxon>Bacteria</taxon>
        <taxon>Pseudomonadati</taxon>
        <taxon>Pseudomonadota</taxon>
        <taxon>Alphaproteobacteria</taxon>
        <taxon>Hyphomicrobiales</taxon>
        <taxon>Phyllobacteriaceae</taxon>
        <taxon>Mesorhizobium</taxon>
    </lineage>
</organism>
<dbReference type="Gene3D" id="3.40.50.1820">
    <property type="entry name" value="alpha/beta hydrolase"/>
    <property type="match status" value="1"/>
</dbReference>
<sequence length="388" mass="41765">MRSLSDTIRRLTLMHPQAVQIQHEGQVSRLRDFEWQGANPGTLKAKAYLPIGLEGNRPLVVVLHGCTQTAAGYDRGSGWSTLADQAQFALLFPEQQRSNNPNLCFNWFQPGDTRRGAGEAQSICEMIEAFAAQHSVDHRRIFITGLSAGGAMTSAMLAAYPDVFAGGAIIAGLAAGIAQTVPQAFDRMRGHNNPTSLELQTHIRNASNHSGPWPTVSVWHGSADQTVLLGNMDLIVEQWSALHKVARAPDLIETVDGHVHEIWRNEAGQNVIETYCISGMGHGTPLATKSAPSYGTSGPFMLEAGISSTLRIAQFWDICDAMQLSSQSEDSPQSGCASQAIQPTVFASVTAGNAMAFGHETSRTVAPTNQVKVQKVIEDALRNAGLLK</sequence>
<accession>A0ABT1CE88</accession>
<proteinExistence type="predicted"/>
<dbReference type="NCBIfam" id="TIGR01840">
    <property type="entry name" value="esterase_phb"/>
    <property type="match status" value="1"/>
</dbReference>
<dbReference type="PANTHER" id="PTHR43037">
    <property type="entry name" value="UNNAMED PRODUCT-RELATED"/>
    <property type="match status" value="1"/>
</dbReference>
<dbReference type="Proteomes" id="UP001205906">
    <property type="component" value="Unassembled WGS sequence"/>
</dbReference>